<sequence length="79" mass="9008">MKPNATKTAKADKLIELRNVVGHTQQEAADFLYVSKSTYQNWEYEISRIPLAFYELYELKAIARGLLKYSPGEKPKGEG</sequence>
<accession>A0AB37ZHF1</accession>
<comment type="caution">
    <text evidence="2">The sequence shown here is derived from an EMBL/GenBank/DDBJ whole genome shotgun (WGS) entry which is preliminary data.</text>
</comment>
<gene>
    <name evidence="2" type="ORF">SAMN05216370_0003</name>
</gene>
<dbReference type="PROSITE" id="PS50943">
    <property type="entry name" value="HTH_CROC1"/>
    <property type="match status" value="1"/>
</dbReference>
<reference evidence="2 3" key="1">
    <citation type="submission" date="2016-10" db="EMBL/GenBank/DDBJ databases">
        <authorList>
            <person name="Varghese N."/>
            <person name="Submissions S."/>
        </authorList>
    </citation>
    <scope>NUCLEOTIDE SEQUENCE [LARGE SCALE GENOMIC DNA]</scope>
    <source>
        <strain evidence="2 3">DSM 17833</strain>
    </source>
</reference>
<dbReference type="EMBL" id="FMTL01000010">
    <property type="protein sequence ID" value="SCW89154.1"/>
    <property type="molecule type" value="Genomic_DNA"/>
</dbReference>
<proteinExistence type="predicted"/>
<dbReference type="Proteomes" id="UP000242418">
    <property type="component" value="Unassembled WGS sequence"/>
</dbReference>
<dbReference type="Gene3D" id="1.10.260.40">
    <property type="entry name" value="lambda repressor-like DNA-binding domains"/>
    <property type="match status" value="1"/>
</dbReference>
<dbReference type="InterPro" id="IPR001387">
    <property type="entry name" value="Cro/C1-type_HTH"/>
</dbReference>
<dbReference type="SUPFAM" id="SSF47413">
    <property type="entry name" value="lambda repressor-like DNA-binding domains"/>
    <property type="match status" value="1"/>
</dbReference>
<keyword evidence="3" id="KW-1185">Reference proteome</keyword>
<protein>
    <recommendedName>
        <fullName evidence="1">HTH cro/C1-type domain-containing protein</fullName>
    </recommendedName>
</protein>
<evidence type="ECO:0000313" key="2">
    <source>
        <dbReference type="EMBL" id="SCW89154.1"/>
    </source>
</evidence>
<dbReference type="CDD" id="cd00093">
    <property type="entry name" value="HTH_XRE"/>
    <property type="match status" value="1"/>
</dbReference>
<dbReference type="GO" id="GO:0003677">
    <property type="term" value="F:DNA binding"/>
    <property type="evidence" value="ECO:0007669"/>
    <property type="project" value="InterPro"/>
</dbReference>
<dbReference type="InterPro" id="IPR010982">
    <property type="entry name" value="Lambda_DNA-bd_dom_sf"/>
</dbReference>
<feature type="domain" description="HTH cro/C1-type" evidence="1">
    <location>
        <begin position="14"/>
        <end position="43"/>
    </location>
</feature>
<name>A0AB37ZHF1_9PSED</name>
<dbReference type="AlphaFoldDB" id="A0AB37ZHF1"/>
<evidence type="ECO:0000259" key="1">
    <source>
        <dbReference type="PROSITE" id="PS50943"/>
    </source>
</evidence>
<organism evidence="2 3">
    <name type="scientific">Pseudomonas peli</name>
    <dbReference type="NCBI Taxonomy" id="592361"/>
    <lineage>
        <taxon>Bacteria</taxon>
        <taxon>Pseudomonadati</taxon>
        <taxon>Pseudomonadota</taxon>
        <taxon>Gammaproteobacteria</taxon>
        <taxon>Pseudomonadales</taxon>
        <taxon>Pseudomonadaceae</taxon>
        <taxon>Pseudomonas</taxon>
    </lineage>
</organism>
<evidence type="ECO:0000313" key="3">
    <source>
        <dbReference type="Proteomes" id="UP000242418"/>
    </source>
</evidence>